<evidence type="ECO:0000256" key="9">
    <source>
        <dbReference type="ARBA" id="ARBA00023136"/>
    </source>
</evidence>
<keyword evidence="7" id="KW-0408">Iron</keyword>
<keyword evidence="2" id="KW-0813">Transport</keyword>
<evidence type="ECO:0000313" key="12">
    <source>
        <dbReference type="Proteomes" id="UP000269301"/>
    </source>
</evidence>
<keyword evidence="3" id="KW-1003">Cell membrane</keyword>
<dbReference type="InterPro" id="IPR027417">
    <property type="entry name" value="P-loop_NTPase"/>
</dbReference>
<dbReference type="RefSeq" id="WP_121204341.1">
    <property type="nucleotide sequence ID" value="NZ_RBZP01000007.1"/>
</dbReference>
<dbReference type="GO" id="GO:0005524">
    <property type="term" value="F:ATP binding"/>
    <property type="evidence" value="ECO:0007669"/>
    <property type="project" value="UniProtKB-KW"/>
</dbReference>
<dbReference type="GO" id="GO:0005886">
    <property type="term" value="C:plasma membrane"/>
    <property type="evidence" value="ECO:0007669"/>
    <property type="project" value="UniProtKB-SubCell"/>
</dbReference>
<dbReference type="SMART" id="SM00382">
    <property type="entry name" value="AAA"/>
    <property type="match status" value="1"/>
</dbReference>
<reference evidence="11 12" key="1">
    <citation type="journal article" date="2016" name="Int. J. Syst. Evol. Microbiol.">
        <title>Oceanobacillus halophilus sp. nov., a novel moderately halophilic bacterium from a hypersaline lake.</title>
        <authorList>
            <person name="Amoozegar M.A."/>
            <person name="Bagheri M."/>
            <person name="Makhdoumi A."/>
            <person name="Nikou M.M."/>
            <person name="Fazeli S.A.S."/>
            <person name="Schumann P."/>
            <person name="Sproer C."/>
            <person name="Sanchez-Porro C."/>
            <person name="Ventosa A."/>
        </authorList>
    </citation>
    <scope>NUCLEOTIDE SEQUENCE [LARGE SCALE GENOMIC DNA]</scope>
    <source>
        <strain evidence="11 12">DSM 23996</strain>
    </source>
</reference>
<dbReference type="SUPFAM" id="SSF52540">
    <property type="entry name" value="P-loop containing nucleoside triphosphate hydrolases"/>
    <property type="match status" value="1"/>
</dbReference>
<dbReference type="InterPro" id="IPR003593">
    <property type="entry name" value="AAA+_ATPase"/>
</dbReference>
<keyword evidence="8" id="KW-0406">Ion transport</keyword>
<dbReference type="OrthoDB" id="9787851at2"/>
<proteinExistence type="predicted"/>
<dbReference type="AlphaFoldDB" id="A0A495A134"/>
<evidence type="ECO:0000313" key="11">
    <source>
        <dbReference type="EMBL" id="RKQ33179.1"/>
    </source>
</evidence>
<dbReference type="EMBL" id="RBZP01000007">
    <property type="protein sequence ID" value="RKQ33179.1"/>
    <property type="molecule type" value="Genomic_DNA"/>
</dbReference>
<dbReference type="GO" id="GO:0016887">
    <property type="term" value="F:ATP hydrolysis activity"/>
    <property type="evidence" value="ECO:0007669"/>
    <property type="project" value="InterPro"/>
</dbReference>
<evidence type="ECO:0000256" key="3">
    <source>
        <dbReference type="ARBA" id="ARBA00022475"/>
    </source>
</evidence>
<evidence type="ECO:0000256" key="2">
    <source>
        <dbReference type="ARBA" id="ARBA00022448"/>
    </source>
</evidence>
<evidence type="ECO:0000256" key="6">
    <source>
        <dbReference type="ARBA" id="ARBA00022840"/>
    </source>
</evidence>
<dbReference type="Proteomes" id="UP000269301">
    <property type="component" value="Unassembled WGS sequence"/>
</dbReference>
<dbReference type="GO" id="GO:0006826">
    <property type="term" value="P:iron ion transport"/>
    <property type="evidence" value="ECO:0007669"/>
    <property type="project" value="UniProtKB-KW"/>
</dbReference>
<organism evidence="11 12">
    <name type="scientific">Oceanobacillus halophilus</name>
    <dbReference type="NCBI Taxonomy" id="930130"/>
    <lineage>
        <taxon>Bacteria</taxon>
        <taxon>Bacillati</taxon>
        <taxon>Bacillota</taxon>
        <taxon>Bacilli</taxon>
        <taxon>Bacillales</taxon>
        <taxon>Bacillaceae</taxon>
        <taxon>Oceanobacillus</taxon>
    </lineage>
</organism>
<evidence type="ECO:0000256" key="1">
    <source>
        <dbReference type="ARBA" id="ARBA00004202"/>
    </source>
</evidence>
<keyword evidence="5" id="KW-0547">Nucleotide-binding</keyword>
<dbReference type="Pfam" id="PF00005">
    <property type="entry name" value="ABC_tran"/>
    <property type="match status" value="1"/>
</dbReference>
<accession>A0A495A134</accession>
<dbReference type="PROSITE" id="PS50893">
    <property type="entry name" value="ABC_TRANSPORTER_2"/>
    <property type="match status" value="1"/>
</dbReference>
<comment type="subcellular location">
    <subcellularLocation>
        <location evidence="1">Cell membrane</location>
        <topology evidence="1">Peripheral membrane protein</topology>
    </subcellularLocation>
</comment>
<comment type="caution">
    <text evidence="11">The sequence shown here is derived from an EMBL/GenBank/DDBJ whole genome shotgun (WGS) entry which is preliminary data.</text>
</comment>
<evidence type="ECO:0000256" key="8">
    <source>
        <dbReference type="ARBA" id="ARBA00023065"/>
    </source>
</evidence>
<keyword evidence="4" id="KW-0410">Iron transport</keyword>
<dbReference type="PANTHER" id="PTHR42771">
    <property type="entry name" value="IRON(3+)-HYDROXAMATE IMPORT ATP-BINDING PROTEIN FHUC"/>
    <property type="match status" value="1"/>
</dbReference>
<dbReference type="PANTHER" id="PTHR42771:SF3">
    <property type="entry name" value="PETROBACTIN IMPORT ATP-BINDING PROTEIN YCLP"/>
    <property type="match status" value="1"/>
</dbReference>
<keyword evidence="9" id="KW-0472">Membrane</keyword>
<sequence>MVDLKNVFKAYNKKPVIEDVSLQIEKGTITSFIGPNGAGKSTLISMVSRLIAKDNGEITIDGKDILKTKNNDLAKKISILKQTNSVNLKLTVRELVSFGRFPYSQGRLDEEDWAKVDEAIDYMELQDMQDKFLEELSGGQRQRAHIAMVIAQDTEYILLDEPLNNLDMRHSSQIMKTLRRLVDEMGKTILIVIHDINFASCYSDNIVALKDGRVMKQGKACDVIDKCVLKDLYDMDIDIKEVDNRRICVYF</sequence>
<dbReference type="InterPro" id="IPR003439">
    <property type="entry name" value="ABC_transporter-like_ATP-bd"/>
</dbReference>
<evidence type="ECO:0000256" key="7">
    <source>
        <dbReference type="ARBA" id="ARBA00023004"/>
    </source>
</evidence>
<gene>
    <name evidence="11" type="ORF">D8M06_10390</name>
</gene>
<feature type="domain" description="ABC transporter" evidence="10">
    <location>
        <begin position="2"/>
        <end position="236"/>
    </location>
</feature>
<evidence type="ECO:0000256" key="4">
    <source>
        <dbReference type="ARBA" id="ARBA00022496"/>
    </source>
</evidence>
<name>A0A495A134_9BACI</name>
<evidence type="ECO:0000259" key="10">
    <source>
        <dbReference type="PROSITE" id="PS50893"/>
    </source>
</evidence>
<dbReference type="FunFam" id="3.40.50.300:FF:000134">
    <property type="entry name" value="Iron-enterobactin ABC transporter ATP-binding protein"/>
    <property type="match status" value="1"/>
</dbReference>
<dbReference type="InterPro" id="IPR051535">
    <property type="entry name" value="Siderophore_ABC-ATPase"/>
</dbReference>
<protein>
    <submittedName>
        <fullName evidence="11">ATP-binding cassette domain-containing protein</fullName>
    </submittedName>
</protein>
<dbReference type="Gene3D" id="3.40.50.300">
    <property type="entry name" value="P-loop containing nucleotide triphosphate hydrolases"/>
    <property type="match status" value="1"/>
</dbReference>
<dbReference type="CDD" id="cd03214">
    <property type="entry name" value="ABC_Iron-Siderophores_B12_Hemin"/>
    <property type="match status" value="1"/>
</dbReference>
<evidence type="ECO:0000256" key="5">
    <source>
        <dbReference type="ARBA" id="ARBA00022741"/>
    </source>
</evidence>
<keyword evidence="6 11" id="KW-0067">ATP-binding</keyword>
<keyword evidence="12" id="KW-1185">Reference proteome</keyword>